<proteinExistence type="predicted"/>
<dbReference type="InterPro" id="IPR036280">
    <property type="entry name" value="Multihaem_cyt_sf"/>
</dbReference>
<feature type="compositionally biased region" description="Basic and acidic residues" evidence="1">
    <location>
        <begin position="217"/>
        <end position="230"/>
    </location>
</feature>
<keyword evidence="2" id="KW-0472">Membrane</keyword>
<keyword evidence="2" id="KW-0812">Transmembrane</keyword>
<name>A0A5C6E3G5_9BACT</name>
<dbReference type="AlphaFoldDB" id="A0A5C6E3G5"/>
<comment type="caution">
    <text evidence="3">The sequence shown here is derived from an EMBL/GenBank/DDBJ whole genome shotgun (WGS) entry which is preliminary data.</text>
</comment>
<evidence type="ECO:0000313" key="3">
    <source>
        <dbReference type="EMBL" id="TWU41966.1"/>
    </source>
</evidence>
<evidence type="ECO:0000256" key="1">
    <source>
        <dbReference type="SAM" id="MobiDB-lite"/>
    </source>
</evidence>
<sequence>MSGGGESGGQKPQPLWVAGVLLATAAFLVLGPLAFRSPVGEPAAVADWVTDTTPVRSPAMAPLFKTRVYTFKCSECHKVLPSPPETLRTLTQHTDIKLQHGINTRCFNCHHPKNRDAFIDDLGDEIPWDQPQLVCAKCHGPVYRDWQHGSHGRSNGYWDAEQGEQTRRKCIECHDPHHPPFQRMQPAPGPSTLRMGPQDVASDDHSHNPLMISQQSNDDRAGNGESEGGH</sequence>
<dbReference type="Gene3D" id="3.90.10.10">
    <property type="entry name" value="Cytochrome C3"/>
    <property type="match status" value="1"/>
</dbReference>
<dbReference type="EMBL" id="SJPV01000001">
    <property type="protein sequence ID" value="TWU41966.1"/>
    <property type="molecule type" value="Genomic_DNA"/>
</dbReference>
<protein>
    <submittedName>
        <fullName evidence="3">Uncharacterized protein</fullName>
    </submittedName>
</protein>
<feature type="region of interest" description="Disordered" evidence="1">
    <location>
        <begin position="172"/>
        <end position="230"/>
    </location>
</feature>
<feature type="transmembrane region" description="Helical" evidence="2">
    <location>
        <begin position="15"/>
        <end position="35"/>
    </location>
</feature>
<organism evidence="3 4">
    <name type="scientific">Novipirellula artificiosorum</name>
    <dbReference type="NCBI Taxonomy" id="2528016"/>
    <lineage>
        <taxon>Bacteria</taxon>
        <taxon>Pseudomonadati</taxon>
        <taxon>Planctomycetota</taxon>
        <taxon>Planctomycetia</taxon>
        <taxon>Pirellulales</taxon>
        <taxon>Pirellulaceae</taxon>
        <taxon>Novipirellula</taxon>
    </lineage>
</organism>
<accession>A0A5C6E3G5</accession>
<evidence type="ECO:0000313" key="4">
    <source>
        <dbReference type="Proteomes" id="UP000319143"/>
    </source>
</evidence>
<keyword evidence="2" id="KW-1133">Transmembrane helix</keyword>
<evidence type="ECO:0000256" key="2">
    <source>
        <dbReference type="SAM" id="Phobius"/>
    </source>
</evidence>
<gene>
    <name evidence="3" type="ORF">Poly41_02620</name>
</gene>
<dbReference type="SUPFAM" id="SSF48695">
    <property type="entry name" value="Multiheme cytochromes"/>
    <property type="match status" value="1"/>
</dbReference>
<reference evidence="3 4" key="1">
    <citation type="submission" date="2019-02" db="EMBL/GenBank/DDBJ databases">
        <title>Deep-cultivation of Planctomycetes and their phenomic and genomic characterization uncovers novel biology.</title>
        <authorList>
            <person name="Wiegand S."/>
            <person name="Jogler M."/>
            <person name="Boedeker C."/>
            <person name="Pinto D."/>
            <person name="Vollmers J."/>
            <person name="Rivas-Marin E."/>
            <person name="Kohn T."/>
            <person name="Peeters S.H."/>
            <person name="Heuer A."/>
            <person name="Rast P."/>
            <person name="Oberbeckmann S."/>
            <person name="Bunk B."/>
            <person name="Jeske O."/>
            <person name="Meyerdierks A."/>
            <person name="Storesund J.E."/>
            <person name="Kallscheuer N."/>
            <person name="Luecker S."/>
            <person name="Lage O.M."/>
            <person name="Pohl T."/>
            <person name="Merkel B.J."/>
            <person name="Hornburger P."/>
            <person name="Mueller R.-W."/>
            <person name="Bruemmer F."/>
            <person name="Labrenz M."/>
            <person name="Spormann A.M."/>
            <person name="Op Den Camp H."/>
            <person name="Overmann J."/>
            <person name="Amann R."/>
            <person name="Jetten M.S.M."/>
            <person name="Mascher T."/>
            <person name="Medema M.H."/>
            <person name="Devos D.P."/>
            <person name="Kaster A.-K."/>
            <person name="Ovreas L."/>
            <person name="Rohde M."/>
            <person name="Galperin M.Y."/>
            <person name="Jogler C."/>
        </authorList>
    </citation>
    <scope>NUCLEOTIDE SEQUENCE [LARGE SCALE GENOMIC DNA]</scope>
    <source>
        <strain evidence="3 4">Poly41</strain>
    </source>
</reference>
<dbReference type="Proteomes" id="UP000319143">
    <property type="component" value="Unassembled WGS sequence"/>
</dbReference>
<keyword evidence="4" id="KW-1185">Reference proteome</keyword>